<comment type="function">
    <text evidence="1">Zinc chaperone that directly transfers zinc cofactor to target proteins, thereby activating them. Zinc is transferred from the CXCC motif in the GTPase domain to the zinc binding site in target proteins in a process requiring GTP hydrolysis.</text>
</comment>
<dbReference type="InterPro" id="IPR003495">
    <property type="entry name" value="CobW/HypB/UreG_nucleotide-bd"/>
</dbReference>
<reference evidence="4" key="1">
    <citation type="journal article" date="2019" name="Int. J. Syst. Evol. Microbiol.">
        <title>The Global Catalogue of Microorganisms (GCM) 10K type strain sequencing project: providing services to taxonomists for standard genome sequencing and annotation.</title>
        <authorList>
            <consortium name="The Broad Institute Genomics Platform"/>
            <consortium name="The Broad Institute Genome Sequencing Center for Infectious Disease"/>
            <person name="Wu L."/>
            <person name="Ma J."/>
        </authorList>
    </citation>
    <scope>NUCLEOTIDE SEQUENCE [LARGE SCALE GENOMIC DNA]</scope>
    <source>
        <strain evidence="4">KCTC 42899</strain>
    </source>
</reference>
<comment type="caution">
    <text evidence="3">The sequence shown here is derived from an EMBL/GenBank/DDBJ whole genome shotgun (WGS) entry which is preliminary data.</text>
</comment>
<dbReference type="SUPFAM" id="SSF90002">
    <property type="entry name" value="Hypothetical protein YjiA, C-terminal domain"/>
    <property type="match status" value="1"/>
</dbReference>
<evidence type="ECO:0000313" key="4">
    <source>
        <dbReference type="Proteomes" id="UP001595721"/>
    </source>
</evidence>
<feature type="domain" description="CobW C-terminal" evidence="2">
    <location>
        <begin position="215"/>
        <end position="301"/>
    </location>
</feature>
<dbReference type="Pfam" id="PF02492">
    <property type="entry name" value="cobW"/>
    <property type="match status" value="1"/>
</dbReference>
<dbReference type="Pfam" id="PF07683">
    <property type="entry name" value="CobW_C"/>
    <property type="match status" value="1"/>
</dbReference>
<name>A0ABV7QZJ5_9RHOB</name>
<organism evidence="3 4">
    <name type="scientific">Paracoccus mangrovi</name>
    <dbReference type="NCBI Taxonomy" id="1715645"/>
    <lineage>
        <taxon>Bacteria</taxon>
        <taxon>Pseudomonadati</taxon>
        <taxon>Pseudomonadota</taxon>
        <taxon>Alphaproteobacteria</taxon>
        <taxon>Rhodobacterales</taxon>
        <taxon>Paracoccaceae</taxon>
        <taxon>Paracoccus</taxon>
    </lineage>
</organism>
<dbReference type="SMART" id="SM00833">
    <property type="entry name" value="CobW_C"/>
    <property type="match status" value="1"/>
</dbReference>
<dbReference type="RefSeq" id="WP_377742731.1">
    <property type="nucleotide sequence ID" value="NZ_JBHRXJ010000002.1"/>
</dbReference>
<dbReference type="InterPro" id="IPR051316">
    <property type="entry name" value="Zinc-reg_GTPase_activator"/>
</dbReference>
<dbReference type="SUPFAM" id="SSF52540">
    <property type="entry name" value="P-loop containing nucleoside triphosphate hydrolases"/>
    <property type="match status" value="1"/>
</dbReference>
<dbReference type="PANTHER" id="PTHR13748:SF62">
    <property type="entry name" value="COBW DOMAIN-CONTAINING PROTEIN"/>
    <property type="match status" value="1"/>
</dbReference>
<dbReference type="CDD" id="cd03112">
    <property type="entry name" value="CobW-like"/>
    <property type="match status" value="1"/>
</dbReference>
<evidence type="ECO:0000313" key="3">
    <source>
        <dbReference type="EMBL" id="MFC3527303.1"/>
    </source>
</evidence>
<sequence length="301" mass="31777">MSRAAIPVTVIGGYLGAGKTTLVNHLLRHSGLRLAVLVNEFGELPIDHDLIEAEGDTLISIAGGCVCCAIGDDLGAALLRVQDMSPPPDHILIESSGVAIPGAILAALIFAEGLRHDGIVVLADAARIRQTAANRYLADTVERQLRDADIVVLNKVDLVDEAGLAETRRWLHERVPGARIVPATHGDAPVAALLGALPVPRRGHHRIAGHAEGLFASCVLRPEGPVDAADLARRLAQPDLGLMRAKGFLRDRTGGWVLIQIVGERWSVEPVTDAPHPGIVCIGLREGFDAGALTRLLGEAA</sequence>
<dbReference type="EMBL" id="JBHRXJ010000002">
    <property type="protein sequence ID" value="MFC3527303.1"/>
    <property type="molecule type" value="Genomic_DNA"/>
</dbReference>
<dbReference type="InterPro" id="IPR011629">
    <property type="entry name" value="CobW-like_C"/>
</dbReference>
<protein>
    <submittedName>
        <fullName evidence="3">CobW family GTP-binding protein</fullName>
    </submittedName>
</protein>
<proteinExistence type="predicted"/>
<dbReference type="PANTHER" id="PTHR13748">
    <property type="entry name" value="COBW-RELATED"/>
    <property type="match status" value="1"/>
</dbReference>
<gene>
    <name evidence="3" type="ORF">ACFOMH_03885</name>
</gene>
<dbReference type="InterPro" id="IPR027417">
    <property type="entry name" value="P-loop_NTPase"/>
</dbReference>
<evidence type="ECO:0000259" key="2">
    <source>
        <dbReference type="SMART" id="SM00833"/>
    </source>
</evidence>
<evidence type="ECO:0000256" key="1">
    <source>
        <dbReference type="ARBA" id="ARBA00045658"/>
    </source>
</evidence>
<dbReference type="Gene3D" id="3.40.50.300">
    <property type="entry name" value="P-loop containing nucleotide triphosphate hydrolases"/>
    <property type="match status" value="1"/>
</dbReference>
<keyword evidence="4" id="KW-1185">Reference proteome</keyword>
<accession>A0ABV7QZJ5</accession>
<dbReference type="Proteomes" id="UP001595721">
    <property type="component" value="Unassembled WGS sequence"/>
</dbReference>